<keyword evidence="3 4" id="KW-0472">Membrane</keyword>
<feature type="transmembrane region" description="Helical" evidence="4">
    <location>
        <begin position="267"/>
        <end position="286"/>
    </location>
</feature>
<evidence type="ECO:0000256" key="4">
    <source>
        <dbReference type="SAM" id="Phobius"/>
    </source>
</evidence>
<organism evidence="6 7">
    <name type="scientific">Pollutimonas subterranea</name>
    <dbReference type="NCBI Taxonomy" id="2045210"/>
    <lineage>
        <taxon>Bacteria</taxon>
        <taxon>Pseudomonadati</taxon>
        <taxon>Pseudomonadota</taxon>
        <taxon>Betaproteobacteria</taxon>
        <taxon>Burkholderiales</taxon>
        <taxon>Alcaligenaceae</taxon>
        <taxon>Pollutimonas</taxon>
    </lineage>
</organism>
<dbReference type="AlphaFoldDB" id="A0A2N4U7Y1"/>
<feature type="transmembrane region" description="Helical" evidence="4">
    <location>
        <begin position="89"/>
        <end position="113"/>
    </location>
</feature>
<gene>
    <name evidence="6" type="ORF">CR159_04485</name>
</gene>
<name>A0A2N4U7Y1_9BURK</name>
<dbReference type="InterPro" id="IPR011701">
    <property type="entry name" value="MFS"/>
</dbReference>
<dbReference type="OrthoDB" id="8558006at2"/>
<feature type="domain" description="Major facilitator superfamily (MFS) profile" evidence="5">
    <location>
        <begin position="201"/>
        <end position="388"/>
    </location>
</feature>
<accession>A0A2N4U7Y1</accession>
<protein>
    <submittedName>
        <fullName evidence="6">MFS transporter</fullName>
    </submittedName>
</protein>
<dbReference type="InterPro" id="IPR036259">
    <property type="entry name" value="MFS_trans_sf"/>
</dbReference>
<dbReference type="EMBL" id="PDNW01000003">
    <property type="protein sequence ID" value="PLC51112.1"/>
    <property type="molecule type" value="Genomic_DNA"/>
</dbReference>
<dbReference type="PANTHER" id="PTHR23534:SF1">
    <property type="entry name" value="MAJOR FACILITATOR SUPERFAMILY PROTEIN"/>
    <property type="match status" value="1"/>
</dbReference>
<evidence type="ECO:0000313" key="7">
    <source>
        <dbReference type="Proteomes" id="UP000234190"/>
    </source>
</evidence>
<dbReference type="Pfam" id="PF07690">
    <property type="entry name" value="MFS_1"/>
    <property type="match status" value="1"/>
</dbReference>
<feature type="transmembrane region" description="Helical" evidence="4">
    <location>
        <begin position="125"/>
        <end position="144"/>
    </location>
</feature>
<proteinExistence type="predicted"/>
<dbReference type="PANTHER" id="PTHR23534">
    <property type="entry name" value="MFS PERMEASE"/>
    <property type="match status" value="1"/>
</dbReference>
<dbReference type="Gene3D" id="1.20.1250.20">
    <property type="entry name" value="MFS general substrate transporter like domains"/>
    <property type="match status" value="1"/>
</dbReference>
<feature type="transmembrane region" description="Helical" evidence="4">
    <location>
        <begin position="200"/>
        <end position="220"/>
    </location>
</feature>
<evidence type="ECO:0000256" key="1">
    <source>
        <dbReference type="ARBA" id="ARBA00022692"/>
    </source>
</evidence>
<dbReference type="InterPro" id="IPR020846">
    <property type="entry name" value="MFS_dom"/>
</dbReference>
<keyword evidence="1 4" id="KW-0812">Transmembrane</keyword>
<dbReference type="RefSeq" id="WP_102072823.1">
    <property type="nucleotide sequence ID" value="NZ_PDNW01000003.1"/>
</dbReference>
<feature type="transmembrane region" description="Helical" evidence="4">
    <location>
        <begin position="35"/>
        <end position="57"/>
    </location>
</feature>
<feature type="transmembrane region" description="Helical" evidence="4">
    <location>
        <begin position="357"/>
        <end position="377"/>
    </location>
</feature>
<dbReference type="Proteomes" id="UP000234190">
    <property type="component" value="Unassembled WGS sequence"/>
</dbReference>
<feature type="transmembrane region" description="Helical" evidence="4">
    <location>
        <begin position="240"/>
        <end position="260"/>
    </location>
</feature>
<evidence type="ECO:0000256" key="2">
    <source>
        <dbReference type="ARBA" id="ARBA00022989"/>
    </source>
</evidence>
<dbReference type="PROSITE" id="PS50850">
    <property type="entry name" value="MFS"/>
    <property type="match status" value="1"/>
</dbReference>
<feature type="transmembrane region" description="Helical" evidence="4">
    <location>
        <begin position="156"/>
        <end position="179"/>
    </location>
</feature>
<sequence length="388" mass="40281">MRLTVAQALAGANSVVVYATGAIIGHMLAPDKTLATLPISIFVVGMVASILPAGAIARRYGRRMAFLAGAGCGVLVGVLAALAVMIGSFWLFCLATFFGGAYAAVVLSFRFAAADGVSPAMRPRALSFVMGGGVVAGIVGPQLVTYTMNLWPAHMFAATFIAQAAVAAVSALVLFGVKLPRPTAAELAGGRPLGVIVRQPLFVTAVICGAVSYMLMNFLMTAAPLAMQMCGHSQESSNLGLQWHVIAMYAPSFFTGRLIIRFGAGRVVTAGLVLTGAAAAVGLTGLDVAHFWLTLILLGIGWNFGFVGASALVLECHRPEEKTRVQSFNDFIVFGTMAIGSFASGGLLAAYDWDMVLWVSFVPLALAVAVMAATSASNRRAPAVQSRG</sequence>
<evidence type="ECO:0000259" key="5">
    <source>
        <dbReference type="PROSITE" id="PS50850"/>
    </source>
</evidence>
<dbReference type="GO" id="GO:0022857">
    <property type="term" value="F:transmembrane transporter activity"/>
    <property type="evidence" value="ECO:0007669"/>
    <property type="project" value="InterPro"/>
</dbReference>
<evidence type="ECO:0000313" key="6">
    <source>
        <dbReference type="EMBL" id="PLC51112.1"/>
    </source>
</evidence>
<keyword evidence="2 4" id="KW-1133">Transmembrane helix</keyword>
<dbReference type="SUPFAM" id="SSF103473">
    <property type="entry name" value="MFS general substrate transporter"/>
    <property type="match status" value="1"/>
</dbReference>
<feature type="transmembrane region" description="Helical" evidence="4">
    <location>
        <begin position="64"/>
        <end position="83"/>
    </location>
</feature>
<keyword evidence="7" id="KW-1185">Reference proteome</keyword>
<evidence type="ECO:0000256" key="3">
    <source>
        <dbReference type="ARBA" id="ARBA00023136"/>
    </source>
</evidence>
<comment type="caution">
    <text evidence="6">The sequence shown here is derived from an EMBL/GenBank/DDBJ whole genome shotgun (WGS) entry which is preliminary data.</text>
</comment>
<reference evidence="6 7" key="1">
    <citation type="submission" date="2017-10" db="EMBL/GenBank/DDBJ databases">
        <title>Two draft genome sequences of Pusillimonas sp. strains isolated from a nitrate- and radionuclide-contaminated groundwater in Russia.</title>
        <authorList>
            <person name="Grouzdev D.S."/>
            <person name="Tourova T.P."/>
            <person name="Goeva M.A."/>
            <person name="Babich T.L."/>
            <person name="Sokolova D.S."/>
            <person name="Abdullin R."/>
            <person name="Poltaraus A.B."/>
            <person name="Toshchakov S.V."/>
            <person name="Nazina T.N."/>
        </authorList>
    </citation>
    <scope>NUCLEOTIDE SEQUENCE [LARGE SCALE GENOMIC DNA]</scope>
    <source>
        <strain evidence="6 7">JR1/69-3-13</strain>
    </source>
</reference>
<feature type="transmembrane region" description="Helical" evidence="4">
    <location>
        <begin position="292"/>
        <end position="316"/>
    </location>
</feature>
<feature type="transmembrane region" description="Helical" evidence="4">
    <location>
        <begin position="328"/>
        <end position="351"/>
    </location>
</feature>